<name>A0A0L6V3I0_9BASI</name>
<proteinExistence type="predicted"/>
<evidence type="ECO:0000313" key="3">
    <source>
        <dbReference type="Proteomes" id="UP000037035"/>
    </source>
</evidence>
<sequence length="169" mass="18534">MAAFEISSTTHPKFNIHHPASVSNTQSTSSQRKTMPIPNDYFQNDSPPSKSAPTCKKLTKESTNDHVINWGEKLKSPTLISLINCLKNLGNIFKGDSNQSFSQVKFCLNNQEALVYVIESSTNKKPAQIDLTCQHPALEDSASDSDSASTCMVLPGLLPWKLHASNIQS</sequence>
<feature type="compositionally biased region" description="Polar residues" evidence="1">
    <location>
        <begin position="41"/>
        <end position="52"/>
    </location>
</feature>
<gene>
    <name evidence="2" type="ORF">VP01_276g2</name>
</gene>
<feature type="compositionally biased region" description="Polar residues" evidence="1">
    <location>
        <begin position="1"/>
        <end position="12"/>
    </location>
</feature>
<reference evidence="2 3" key="1">
    <citation type="submission" date="2015-08" db="EMBL/GenBank/DDBJ databases">
        <title>Next Generation Sequencing and Analysis of the Genome of Puccinia sorghi L Schw, the Causal Agent of Maize Common Rust.</title>
        <authorList>
            <person name="Rochi L."/>
            <person name="Burguener G."/>
            <person name="Darino M."/>
            <person name="Turjanski A."/>
            <person name="Kreff E."/>
            <person name="Dieguez M.J."/>
            <person name="Sacco F."/>
        </authorList>
    </citation>
    <scope>NUCLEOTIDE SEQUENCE [LARGE SCALE GENOMIC DNA]</scope>
    <source>
        <strain evidence="2 3">RO10H11247</strain>
    </source>
</reference>
<organism evidence="2 3">
    <name type="scientific">Puccinia sorghi</name>
    <dbReference type="NCBI Taxonomy" id="27349"/>
    <lineage>
        <taxon>Eukaryota</taxon>
        <taxon>Fungi</taxon>
        <taxon>Dikarya</taxon>
        <taxon>Basidiomycota</taxon>
        <taxon>Pucciniomycotina</taxon>
        <taxon>Pucciniomycetes</taxon>
        <taxon>Pucciniales</taxon>
        <taxon>Pucciniaceae</taxon>
        <taxon>Puccinia</taxon>
    </lineage>
</organism>
<dbReference type="VEuPathDB" id="FungiDB:VP01_276g2"/>
<feature type="compositionally biased region" description="Polar residues" evidence="1">
    <location>
        <begin position="21"/>
        <end position="33"/>
    </location>
</feature>
<evidence type="ECO:0000256" key="1">
    <source>
        <dbReference type="SAM" id="MobiDB-lite"/>
    </source>
</evidence>
<dbReference type="EMBL" id="LAVV01007690">
    <property type="protein sequence ID" value="KNZ55082.1"/>
    <property type="molecule type" value="Genomic_DNA"/>
</dbReference>
<comment type="caution">
    <text evidence="2">The sequence shown here is derived from an EMBL/GenBank/DDBJ whole genome shotgun (WGS) entry which is preliminary data.</text>
</comment>
<accession>A0A0L6V3I0</accession>
<keyword evidence="3" id="KW-1185">Reference proteome</keyword>
<feature type="region of interest" description="Disordered" evidence="1">
    <location>
        <begin position="1"/>
        <end position="56"/>
    </location>
</feature>
<dbReference type="AlphaFoldDB" id="A0A0L6V3I0"/>
<protein>
    <submittedName>
        <fullName evidence="2">AlphaK I4</fullName>
    </submittedName>
</protein>
<evidence type="ECO:0000313" key="2">
    <source>
        <dbReference type="EMBL" id="KNZ55082.1"/>
    </source>
</evidence>
<dbReference type="OrthoDB" id="10666789at2759"/>
<dbReference type="Proteomes" id="UP000037035">
    <property type="component" value="Unassembled WGS sequence"/>
</dbReference>